<comment type="caution">
    <text evidence="1">The sequence shown here is derived from an EMBL/GenBank/DDBJ whole genome shotgun (WGS) entry which is preliminary data.</text>
</comment>
<organism evidence="1 2">
    <name type="scientific">Elysia crispata</name>
    <name type="common">lettuce slug</name>
    <dbReference type="NCBI Taxonomy" id="231223"/>
    <lineage>
        <taxon>Eukaryota</taxon>
        <taxon>Metazoa</taxon>
        <taxon>Spiralia</taxon>
        <taxon>Lophotrochozoa</taxon>
        <taxon>Mollusca</taxon>
        <taxon>Gastropoda</taxon>
        <taxon>Heterobranchia</taxon>
        <taxon>Euthyneura</taxon>
        <taxon>Panpulmonata</taxon>
        <taxon>Sacoglossa</taxon>
        <taxon>Placobranchoidea</taxon>
        <taxon>Plakobranchidae</taxon>
        <taxon>Elysia</taxon>
    </lineage>
</organism>
<dbReference type="AlphaFoldDB" id="A0AAE1D796"/>
<evidence type="ECO:0000313" key="1">
    <source>
        <dbReference type="EMBL" id="KAK3759360.1"/>
    </source>
</evidence>
<gene>
    <name evidence="1" type="ORF">RRG08_023480</name>
</gene>
<name>A0AAE1D796_9GAST</name>
<accession>A0AAE1D796</accession>
<dbReference type="EMBL" id="JAWDGP010005130">
    <property type="protein sequence ID" value="KAK3759360.1"/>
    <property type="molecule type" value="Genomic_DNA"/>
</dbReference>
<keyword evidence="2" id="KW-1185">Reference proteome</keyword>
<proteinExistence type="predicted"/>
<sequence>MTFYNPNSAYLHKLKPHSWLGKDETGTRGLILSATDKSLNVTRLESCGILSIHILLKTCIQEVLQHN</sequence>
<protein>
    <submittedName>
        <fullName evidence="1">Uncharacterized protein</fullName>
    </submittedName>
</protein>
<evidence type="ECO:0000313" key="2">
    <source>
        <dbReference type="Proteomes" id="UP001283361"/>
    </source>
</evidence>
<reference evidence="1" key="1">
    <citation type="journal article" date="2023" name="G3 (Bethesda)">
        <title>A reference genome for the long-term kleptoplast-retaining sea slug Elysia crispata morphotype clarki.</title>
        <authorList>
            <person name="Eastman K.E."/>
            <person name="Pendleton A.L."/>
            <person name="Shaikh M.A."/>
            <person name="Suttiyut T."/>
            <person name="Ogas R."/>
            <person name="Tomko P."/>
            <person name="Gavelis G."/>
            <person name="Widhalm J.R."/>
            <person name="Wisecaver J.H."/>
        </authorList>
    </citation>
    <scope>NUCLEOTIDE SEQUENCE</scope>
    <source>
        <strain evidence="1">ECLA1</strain>
    </source>
</reference>
<dbReference type="Proteomes" id="UP001283361">
    <property type="component" value="Unassembled WGS sequence"/>
</dbReference>